<organism evidence="1">
    <name type="scientific">Schlesneria paludicola</name>
    <dbReference type="NCBI Taxonomy" id="360056"/>
    <lineage>
        <taxon>Bacteria</taxon>
        <taxon>Pseudomonadati</taxon>
        <taxon>Planctomycetota</taxon>
        <taxon>Planctomycetia</taxon>
        <taxon>Planctomycetales</taxon>
        <taxon>Planctomycetaceae</taxon>
        <taxon>Schlesneria</taxon>
    </lineage>
</organism>
<protein>
    <submittedName>
        <fullName evidence="1">Uncharacterized protein</fullName>
    </submittedName>
</protein>
<dbReference type="EMBL" id="DSVQ01000012">
    <property type="protein sequence ID" value="HGT38879.1"/>
    <property type="molecule type" value="Genomic_DNA"/>
</dbReference>
<name>A0A7C4LLX8_9PLAN</name>
<evidence type="ECO:0000313" key="1">
    <source>
        <dbReference type="EMBL" id="HGT38879.1"/>
    </source>
</evidence>
<dbReference type="AlphaFoldDB" id="A0A7C4LLX8"/>
<accession>A0A7C4LLX8</accession>
<reference evidence="1" key="1">
    <citation type="journal article" date="2020" name="mSystems">
        <title>Genome- and Community-Level Interaction Insights into Carbon Utilization and Element Cycling Functions of Hydrothermarchaeota in Hydrothermal Sediment.</title>
        <authorList>
            <person name="Zhou Z."/>
            <person name="Liu Y."/>
            <person name="Xu W."/>
            <person name="Pan J."/>
            <person name="Luo Z.H."/>
            <person name="Li M."/>
        </authorList>
    </citation>
    <scope>NUCLEOTIDE SEQUENCE [LARGE SCALE GENOMIC DNA]</scope>
    <source>
        <strain evidence="1">SpSt-508</strain>
    </source>
</reference>
<sequence length="131" mass="14621">MSPRLPSPANTFRHDRPCCSSVAVAVVPPWAGSLFTAEFLSHADLTWRHDKPVWDSHLSPSSAAAEWDQHWLRLQHGLAGRLFSLHRRRIRSRRVARYVARYFPAPGLFAECGCGSGETSGCLGTKERHGT</sequence>
<proteinExistence type="predicted"/>
<gene>
    <name evidence="1" type="ORF">ENS64_06395</name>
</gene>
<comment type="caution">
    <text evidence="1">The sequence shown here is derived from an EMBL/GenBank/DDBJ whole genome shotgun (WGS) entry which is preliminary data.</text>
</comment>